<dbReference type="EC" id="3.5.4.12" evidence="8"/>
<reference evidence="13" key="2">
    <citation type="submission" date="2014-03" db="EMBL/GenBank/DDBJ databases">
        <title>The whipworm genome and dual-species transcriptomics of an intimate host-pathogen interaction.</title>
        <authorList>
            <person name="Foth B.J."/>
            <person name="Tsai I.J."/>
            <person name="Reid A.J."/>
            <person name="Bancroft A.J."/>
            <person name="Nichol S."/>
            <person name="Tracey A."/>
            <person name="Holroyd N."/>
            <person name="Cotton J.A."/>
            <person name="Stanley E.J."/>
            <person name="Zarowiecki M."/>
            <person name="Liu J.Z."/>
            <person name="Huckvale T."/>
            <person name="Cooper P.J."/>
            <person name="Grencis R.K."/>
            <person name="Berriman M."/>
        </authorList>
    </citation>
    <scope>NUCLEOTIDE SEQUENCE [LARGE SCALE GENOMIC DNA]</scope>
</reference>
<comment type="cofactor">
    <cofactor evidence="1">
        <name>Zn(2+)</name>
        <dbReference type="ChEBI" id="CHEBI:29105"/>
    </cofactor>
</comment>
<keyword evidence="3" id="KW-0479">Metal-binding</keyword>
<comment type="function">
    <text evidence="7">Supplies the nucleotide substrate for thymidylate synthetase.</text>
</comment>
<dbReference type="InterPro" id="IPR035105">
    <property type="entry name" value="Deoxycytidylate_deaminase_dom"/>
</dbReference>
<keyword evidence="5" id="KW-0378">Hydrolase</keyword>
<dbReference type="PROSITE" id="PS00903">
    <property type="entry name" value="CYT_DCMP_DEAMINASES_1"/>
    <property type="match status" value="1"/>
</dbReference>
<evidence type="ECO:0000256" key="1">
    <source>
        <dbReference type="ARBA" id="ARBA00001947"/>
    </source>
</evidence>
<dbReference type="PANTHER" id="PTHR11086:SF18">
    <property type="entry name" value="DEOXYCYTIDYLATE DEAMINASE"/>
    <property type="match status" value="1"/>
</dbReference>
<evidence type="ECO:0000256" key="7">
    <source>
        <dbReference type="ARBA" id="ARBA00037036"/>
    </source>
</evidence>
<evidence type="ECO:0000313" key="14">
    <source>
        <dbReference type="Proteomes" id="UP000030665"/>
    </source>
</evidence>
<dbReference type="Pfam" id="PF00383">
    <property type="entry name" value="dCMP_cyt_deam_1"/>
    <property type="match status" value="1"/>
</dbReference>
<feature type="domain" description="CMP/dCMP-type deaminase" evidence="12">
    <location>
        <begin position="5"/>
        <end position="148"/>
    </location>
</feature>
<proteinExistence type="inferred from homology"/>
<dbReference type="PROSITE" id="PS51747">
    <property type="entry name" value="CYT_DCMP_DEAMINASES_2"/>
    <property type="match status" value="1"/>
</dbReference>
<dbReference type="STRING" id="36087.A0A077Z2D5"/>
<dbReference type="SUPFAM" id="SSF53927">
    <property type="entry name" value="Cytidine deaminase-like"/>
    <property type="match status" value="1"/>
</dbReference>
<keyword evidence="14" id="KW-1185">Reference proteome</keyword>
<evidence type="ECO:0000256" key="11">
    <source>
        <dbReference type="ARBA" id="ARBA00071625"/>
    </source>
</evidence>
<dbReference type="InterPro" id="IPR015517">
    <property type="entry name" value="dCMP_deaminase-rel"/>
</dbReference>
<dbReference type="FunFam" id="3.40.140.10:FF:000021">
    <property type="entry name" value="Deoxycytidylate deaminase"/>
    <property type="match status" value="1"/>
</dbReference>
<reference evidence="13" key="1">
    <citation type="submission" date="2014-01" db="EMBL/GenBank/DDBJ databases">
        <authorList>
            <person name="Aslett M."/>
        </authorList>
    </citation>
    <scope>NUCLEOTIDE SEQUENCE</scope>
</reference>
<dbReference type="Gene3D" id="3.40.140.10">
    <property type="entry name" value="Cytidine Deaminase, domain 2"/>
    <property type="match status" value="1"/>
</dbReference>
<evidence type="ECO:0000256" key="3">
    <source>
        <dbReference type="ARBA" id="ARBA00022723"/>
    </source>
</evidence>
<accession>A0A077Z2D5</accession>
<dbReference type="PANTHER" id="PTHR11086">
    <property type="entry name" value="DEOXYCYTIDYLATE DEAMINASE-RELATED"/>
    <property type="match status" value="1"/>
</dbReference>
<protein>
    <recommendedName>
        <fullName evidence="11">Probable deoxycytidylate deaminase</fullName>
        <ecNumber evidence="8">3.5.4.12</ecNumber>
    </recommendedName>
    <alternativeName>
        <fullName evidence="9">dCMP deaminase</fullName>
    </alternativeName>
</protein>
<dbReference type="EMBL" id="HG805832">
    <property type="protein sequence ID" value="CDW52840.1"/>
    <property type="molecule type" value="Genomic_DNA"/>
</dbReference>
<dbReference type="Proteomes" id="UP000030665">
    <property type="component" value="Unassembled WGS sequence"/>
</dbReference>
<evidence type="ECO:0000256" key="10">
    <source>
        <dbReference type="ARBA" id="ARBA00052978"/>
    </source>
</evidence>
<dbReference type="OrthoDB" id="6710946at2759"/>
<dbReference type="GO" id="GO:0008270">
    <property type="term" value="F:zinc ion binding"/>
    <property type="evidence" value="ECO:0007669"/>
    <property type="project" value="InterPro"/>
</dbReference>
<gene>
    <name evidence="13" type="ORF">TTRE_0000110201</name>
</gene>
<evidence type="ECO:0000256" key="8">
    <source>
        <dbReference type="ARBA" id="ARBA00038938"/>
    </source>
</evidence>
<evidence type="ECO:0000256" key="4">
    <source>
        <dbReference type="ARBA" id="ARBA00022727"/>
    </source>
</evidence>
<dbReference type="GO" id="GO:0004132">
    <property type="term" value="F:dCMP deaminase activity"/>
    <property type="evidence" value="ECO:0007669"/>
    <property type="project" value="UniProtKB-EC"/>
</dbReference>
<comment type="catalytic activity">
    <reaction evidence="10">
        <text>dCMP + H2O + H(+) = dUMP + NH4(+)</text>
        <dbReference type="Rhea" id="RHEA:22924"/>
        <dbReference type="ChEBI" id="CHEBI:15377"/>
        <dbReference type="ChEBI" id="CHEBI:15378"/>
        <dbReference type="ChEBI" id="CHEBI:28938"/>
        <dbReference type="ChEBI" id="CHEBI:57566"/>
        <dbReference type="ChEBI" id="CHEBI:246422"/>
        <dbReference type="EC" id="3.5.4.12"/>
    </reaction>
</comment>
<dbReference type="InterPro" id="IPR002125">
    <property type="entry name" value="CMP_dCMP_dom"/>
</dbReference>
<name>A0A077Z2D5_TRITR</name>
<evidence type="ECO:0000256" key="5">
    <source>
        <dbReference type="ARBA" id="ARBA00022801"/>
    </source>
</evidence>
<organism evidence="13 14">
    <name type="scientific">Trichuris trichiura</name>
    <name type="common">Whipworm</name>
    <name type="synonym">Trichocephalus trichiurus</name>
    <dbReference type="NCBI Taxonomy" id="36087"/>
    <lineage>
        <taxon>Eukaryota</taxon>
        <taxon>Metazoa</taxon>
        <taxon>Ecdysozoa</taxon>
        <taxon>Nematoda</taxon>
        <taxon>Enoplea</taxon>
        <taxon>Dorylaimia</taxon>
        <taxon>Trichinellida</taxon>
        <taxon>Trichuridae</taxon>
        <taxon>Trichuris</taxon>
    </lineage>
</organism>
<dbReference type="AlphaFoldDB" id="A0A077Z2D5"/>
<dbReference type="CDD" id="cd01286">
    <property type="entry name" value="deoxycytidylate_deaminase"/>
    <property type="match status" value="1"/>
</dbReference>
<evidence type="ECO:0000256" key="6">
    <source>
        <dbReference type="ARBA" id="ARBA00022833"/>
    </source>
</evidence>
<keyword evidence="4" id="KW-0545">Nucleotide biosynthesis</keyword>
<dbReference type="InterPro" id="IPR016192">
    <property type="entry name" value="APOBEC/CMP_deaminase_Zn-bd"/>
</dbReference>
<dbReference type="GO" id="GO:0009165">
    <property type="term" value="P:nucleotide biosynthetic process"/>
    <property type="evidence" value="ECO:0007669"/>
    <property type="project" value="UniProtKB-KW"/>
</dbReference>
<evidence type="ECO:0000256" key="9">
    <source>
        <dbReference type="ARBA" id="ARBA00041763"/>
    </source>
</evidence>
<dbReference type="GO" id="GO:0005737">
    <property type="term" value="C:cytoplasm"/>
    <property type="evidence" value="ECO:0007669"/>
    <property type="project" value="TreeGrafter"/>
</dbReference>
<evidence type="ECO:0000259" key="12">
    <source>
        <dbReference type="PROSITE" id="PS51747"/>
    </source>
</evidence>
<evidence type="ECO:0000256" key="2">
    <source>
        <dbReference type="ARBA" id="ARBA00006576"/>
    </source>
</evidence>
<keyword evidence="6" id="KW-0862">Zinc</keyword>
<evidence type="ECO:0000313" key="13">
    <source>
        <dbReference type="EMBL" id="CDW52840.1"/>
    </source>
</evidence>
<dbReference type="InterPro" id="IPR016193">
    <property type="entry name" value="Cytidine_deaminase-like"/>
</dbReference>
<comment type="similarity">
    <text evidence="2">Belongs to the cytidine and deoxycytidylate deaminase family.</text>
</comment>
<sequence length="174" mass="19543">MVFLEDDDFFMSLAALTAKRSKDPVTQVGACIVNEDGQMVSVGYNAMPVGCDDNCMPWDKTSTDRLETKYPYVCHAEMNAIVNAGNEQLNGCSMYVTLFPCNMCAKVLLKSGIRRVTYMEDKPNKMEMKASRRMLTLGHMICEKFIPSRRQVNISFGNCSEALVGHLSQFKILE</sequence>